<organism evidence="2 3">
    <name type="scientific">Candidatus Moduliflexus flocculans</name>
    <dbReference type="NCBI Taxonomy" id="1499966"/>
    <lineage>
        <taxon>Bacteria</taxon>
        <taxon>Candidatus Moduliflexota</taxon>
        <taxon>Candidatus Moduliflexia</taxon>
        <taxon>Candidatus Moduliflexales</taxon>
        <taxon>Candidatus Moduliflexaceae</taxon>
    </lineage>
</organism>
<dbReference type="Proteomes" id="UP000030700">
    <property type="component" value="Unassembled WGS sequence"/>
</dbReference>
<dbReference type="Pfam" id="PF11026">
    <property type="entry name" value="DUF2721"/>
    <property type="match status" value="1"/>
</dbReference>
<keyword evidence="3" id="KW-1185">Reference proteome</keyword>
<evidence type="ECO:0000313" key="2">
    <source>
        <dbReference type="EMBL" id="GAK51694.1"/>
    </source>
</evidence>
<protein>
    <recommendedName>
        <fullName evidence="4">DUF2721 domain-containing protein</fullName>
    </recommendedName>
</protein>
<feature type="transmembrane region" description="Helical" evidence="1">
    <location>
        <begin position="107"/>
        <end position="129"/>
    </location>
</feature>
<keyword evidence="1" id="KW-1133">Transmembrane helix</keyword>
<accession>A0A081BMS8</accession>
<dbReference type="STRING" id="1499966.U14_02939"/>
<name>A0A081BMS8_9BACT</name>
<gene>
    <name evidence="2" type="ORF">U14_02939</name>
</gene>
<feature type="transmembrane region" description="Helical" evidence="1">
    <location>
        <begin position="78"/>
        <end position="101"/>
    </location>
</feature>
<feature type="transmembrane region" description="Helical" evidence="1">
    <location>
        <begin position="12"/>
        <end position="32"/>
    </location>
</feature>
<dbReference type="HOGENOM" id="CLU_118464_1_1_0"/>
<evidence type="ECO:0000256" key="1">
    <source>
        <dbReference type="SAM" id="Phobius"/>
    </source>
</evidence>
<keyword evidence="1" id="KW-0812">Transmembrane</keyword>
<keyword evidence="1" id="KW-0472">Membrane</keyword>
<reference evidence="2 3" key="1">
    <citation type="journal article" date="2015" name="PeerJ">
        <title>First genomic representation of candidate bacterial phylum KSB3 points to enhanced environmental sensing as a trigger of wastewater bulking.</title>
        <authorList>
            <person name="Sekiguchi Y."/>
            <person name="Ohashi A."/>
            <person name="Parks D.H."/>
            <person name="Yamauchi T."/>
            <person name="Tyson G.W."/>
            <person name="Hugenholtz P."/>
        </authorList>
    </citation>
    <scope>NUCLEOTIDE SEQUENCE [LARGE SCALE GENOMIC DNA]</scope>
</reference>
<dbReference type="EMBL" id="DF820457">
    <property type="protein sequence ID" value="GAK51694.1"/>
    <property type="molecule type" value="Genomic_DNA"/>
</dbReference>
<evidence type="ECO:0008006" key="4">
    <source>
        <dbReference type="Google" id="ProtNLM"/>
    </source>
</evidence>
<evidence type="ECO:0000313" key="3">
    <source>
        <dbReference type="Proteomes" id="UP000030700"/>
    </source>
</evidence>
<dbReference type="InterPro" id="IPR021279">
    <property type="entry name" value="DUF2721"/>
</dbReference>
<sequence length="144" mass="16090">MLEQLNLATAIQILQASIAPVVLISGVGLIILSQTNRMAHLTNRIRQMRAEAKRNPEPDLHQQIGLLYQRAKLLRASIIALLLCIFFDALVIFDIFISKIFAIENGVITTVLFASSLLFLIIGLFTFIMDVNRNLSALKIEIES</sequence>
<proteinExistence type="predicted"/>
<dbReference type="AlphaFoldDB" id="A0A081BMS8"/>